<evidence type="ECO:0000313" key="3">
    <source>
        <dbReference type="Proteomes" id="UP000693981"/>
    </source>
</evidence>
<dbReference type="Proteomes" id="UP000693981">
    <property type="component" value="Unassembled WGS sequence"/>
</dbReference>
<keyword evidence="3" id="KW-1185">Reference proteome</keyword>
<evidence type="ECO:0000256" key="1">
    <source>
        <dbReference type="SAM" id="Coils"/>
    </source>
</evidence>
<gene>
    <name evidence="2" type="ORF">PHYBOEH_004400</name>
</gene>
<proteinExistence type="predicted"/>
<name>A0A8T1WRN6_9STRA</name>
<dbReference type="EMBL" id="JAGDFL010000232">
    <property type="protein sequence ID" value="KAG7394998.1"/>
    <property type="molecule type" value="Genomic_DNA"/>
</dbReference>
<dbReference type="OrthoDB" id="129401at2759"/>
<comment type="caution">
    <text evidence="2">The sequence shown here is derived from an EMBL/GenBank/DDBJ whole genome shotgun (WGS) entry which is preliminary data.</text>
</comment>
<sequence length="212" mass="24178">MEEAYAGDEAEDMANLATEIKEIEKQTKVVERSIPTREKKLATINKKIAQKKKALGTWNDKNREKQEQLAKSAETKSLVNSEELALQQELEREQLALESIMQENAVRAMEAEDVLSSCASMEANIRQVNERLGIMKRDITAAETSVKNRVDEIRDKFLSDFVVSDADILIELLDKEVQVWSKKDTDEFDTFEATFSDKAETVVYWISHIVCT</sequence>
<keyword evidence="1" id="KW-0175">Coiled coil</keyword>
<protein>
    <submittedName>
        <fullName evidence="2">Uncharacterized protein</fullName>
    </submittedName>
</protein>
<feature type="coiled-coil region" evidence="1">
    <location>
        <begin position="6"/>
        <end position="33"/>
    </location>
</feature>
<evidence type="ECO:0000313" key="2">
    <source>
        <dbReference type="EMBL" id="KAG7394998.1"/>
    </source>
</evidence>
<organism evidence="2 3">
    <name type="scientific">Phytophthora boehmeriae</name>
    <dbReference type="NCBI Taxonomy" id="109152"/>
    <lineage>
        <taxon>Eukaryota</taxon>
        <taxon>Sar</taxon>
        <taxon>Stramenopiles</taxon>
        <taxon>Oomycota</taxon>
        <taxon>Peronosporomycetes</taxon>
        <taxon>Peronosporales</taxon>
        <taxon>Peronosporaceae</taxon>
        <taxon>Phytophthora</taxon>
    </lineage>
</organism>
<reference evidence="2" key="1">
    <citation type="submission" date="2021-02" db="EMBL/GenBank/DDBJ databases">
        <authorList>
            <person name="Palmer J.M."/>
        </authorList>
    </citation>
    <scope>NUCLEOTIDE SEQUENCE</scope>
    <source>
        <strain evidence="2">SCRP23</strain>
    </source>
</reference>
<dbReference type="AlphaFoldDB" id="A0A8T1WRN6"/>
<accession>A0A8T1WRN6</accession>